<keyword evidence="3" id="KW-0732">Signal</keyword>
<accession>A0ABR9JFR6</accession>
<evidence type="ECO:0000313" key="4">
    <source>
        <dbReference type="EMBL" id="MBE1524764.1"/>
    </source>
</evidence>
<name>A0ABR9JFR6_9MICC</name>
<dbReference type="Proteomes" id="UP000643525">
    <property type="component" value="Unassembled WGS sequence"/>
</dbReference>
<keyword evidence="4" id="KW-0645">Protease</keyword>
<evidence type="ECO:0000256" key="2">
    <source>
        <dbReference type="SAM" id="Phobius"/>
    </source>
</evidence>
<keyword evidence="2" id="KW-0472">Membrane</keyword>
<protein>
    <submittedName>
        <fullName evidence="4">Membrane protein implicated in regulation of membrane protease activity</fullName>
    </submittedName>
</protein>
<keyword evidence="5" id="KW-1185">Reference proteome</keyword>
<proteinExistence type="predicted"/>
<feature type="signal peptide" evidence="3">
    <location>
        <begin position="1"/>
        <end position="17"/>
    </location>
</feature>
<evidence type="ECO:0000313" key="5">
    <source>
        <dbReference type="Proteomes" id="UP000643525"/>
    </source>
</evidence>
<keyword evidence="2" id="KW-0812">Transmembrane</keyword>
<feature type="region of interest" description="Disordered" evidence="1">
    <location>
        <begin position="56"/>
        <end position="91"/>
    </location>
</feature>
<gene>
    <name evidence="4" type="ORF">H4W27_001882</name>
</gene>
<sequence length="91" mass="9428">MTVPSALALGSSVLANAAAATPSDELPGWSPLVFGIGSLLLLILVIVLARRKMQESQRWQQRADGRDGSGEPDGTGGSAEPDGDPRKNDDA</sequence>
<comment type="caution">
    <text evidence="4">The sequence shown here is derived from an EMBL/GenBank/DDBJ whole genome shotgun (WGS) entry which is preliminary data.</text>
</comment>
<organism evidence="4 5">
    <name type="scientific">Nesterenkonia lutea</name>
    <dbReference type="NCBI Taxonomy" id="272919"/>
    <lineage>
        <taxon>Bacteria</taxon>
        <taxon>Bacillati</taxon>
        <taxon>Actinomycetota</taxon>
        <taxon>Actinomycetes</taxon>
        <taxon>Micrococcales</taxon>
        <taxon>Micrococcaceae</taxon>
        <taxon>Nesterenkonia</taxon>
    </lineage>
</organism>
<dbReference type="GO" id="GO:0008233">
    <property type="term" value="F:peptidase activity"/>
    <property type="evidence" value="ECO:0007669"/>
    <property type="project" value="UniProtKB-KW"/>
</dbReference>
<feature type="transmembrane region" description="Helical" evidence="2">
    <location>
        <begin position="29"/>
        <end position="49"/>
    </location>
</feature>
<dbReference type="EMBL" id="JADBED010000001">
    <property type="protein sequence ID" value="MBE1524764.1"/>
    <property type="molecule type" value="Genomic_DNA"/>
</dbReference>
<dbReference type="GO" id="GO:0006508">
    <property type="term" value="P:proteolysis"/>
    <property type="evidence" value="ECO:0007669"/>
    <property type="project" value="UniProtKB-KW"/>
</dbReference>
<keyword evidence="2" id="KW-1133">Transmembrane helix</keyword>
<keyword evidence="4" id="KW-0378">Hydrolase</keyword>
<reference evidence="4 5" key="1">
    <citation type="submission" date="2020-10" db="EMBL/GenBank/DDBJ databases">
        <title>Sequencing the genomes of 1000 actinobacteria strains.</title>
        <authorList>
            <person name="Klenk H.-P."/>
        </authorList>
    </citation>
    <scope>NUCLEOTIDE SEQUENCE [LARGE SCALE GENOMIC DNA]</scope>
    <source>
        <strain evidence="4 5">DSM 15666</strain>
    </source>
</reference>
<evidence type="ECO:0000256" key="3">
    <source>
        <dbReference type="SAM" id="SignalP"/>
    </source>
</evidence>
<evidence type="ECO:0000256" key="1">
    <source>
        <dbReference type="SAM" id="MobiDB-lite"/>
    </source>
</evidence>
<feature type="chain" id="PRO_5047249559" evidence="3">
    <location>
        <begin position="18"/>
        <end position="91"/>
    </location>
</feature>
<dbReference type="RefSeq" id="WP_192595734.1">
    <property type="nucleotide sequence ID" value="NZ_BAAALJ010000003.1"/>
</dbReference>